<protein>
    <submittedName>
        <fullName evidence="1">Uncharacterized protein</fullName>
    </submittedName>
</protein>
<name>A0A0G1IDN9_9BACT</name>
<dbReference type="AlphaFoldDB" id="A0A0G1IDN9"/>
<evidence type="ECO:0000313" key="2">
    <source>
        <dbReference type="Proteomes" id="UP000033977"/>
    </source>
</evidence>
<proteinExistence type="predicted"/>
<sequence length="139" mass="15623">MGDLESEALSNRYVPSVERAFAAFHDIEGEKGQVIKALLVSVAKELFEDNFPKMTFSVQHGSVFHEVLLTGILVHAPREGDKDLIYVLMLPDGLYETGGDCMIDVSFRADLLRPMTLWQYANWARHALHAMNDKKSVSI</sequence>
<evidence type="ECO:0000313" key="1">
    <source>
        <dbReference type="EMBL" id="KKT57335.1"/>
    </source>
</evidence>
<dbReference type="EMBL" id="LCIN01000005">
    <property type="protein sequence ID" value="KKT57335.1"/>
    <property type="molecule type" value="Genomic_DNA"/>
</dbReference>
<organism evidence="1 2">
    <name type="scientific">Candidatus Giovannonibacteria bacterium GW2011_GWB1_44_23</name>
    <dbReference type="NCBI Taxonomy" id="1618652"/>
    <lineage>
        <taxon>Bacteria</taxon>
        <taxon>Candidatus Giovannoniibacteriota</taxon>
    </lineage>
</organism>
<reference evidence="1 2" key="1">
    <citation type="journal article" date="2015" name="Nature">
        <title>rRNA introns, odd ribosomes, and small enigmatic genomes across a large radiation of phyla.</title>
        <authorList>
            <person name="Brown C.T."/>
            <person name="Hug L.A."/>
            <person name="Thomas B.C."/>
            <person name="Sharon I."/>
            <person name="Castelle C.J."/>
            <person name="Singh A."/>
            <person name="Wilkins M.J."/>
            <person name="Williams K.H."/>
            <person name="Banfield J.F."/>
        </authorList>
    </citation>
    <scope>NUCLEOTIDE SEQUENCE [LARGE SCALE GENOMIC DNA]</scope>
</reference>
<comment type="caution">
    <text evidence="1">The sequence shown here is derived from an EMBL/GenBank/DDBJ whole genome shotgun (WGS) entry which is preliminary data.</text>
</comment>
<accession>A0A0G1IDN9</accession>
<dbReference type="Proteomes" id="UP000033977">
    <property type="component" value="Unassembled WGS sequence"/>
</dbReference>
<gene>
    <name evidence="1" type="ORF">UW49_C0005G0023</name>
</gene>